<keyword evidence="9" id="KW-1185">Reference proteome</keyword>
<evidence type="ECO:0000256" key="7">
    <source>
        <dbReference type="SAM" id="Phobius"/>
    </source>
</evidence>
<evidence type="ECO:0000313" key="8">
    <source>
        <dbReference type="EMBL" id="MCM8557611.1"/>
    </source>
</evidence>
<dbReference type="AlphaFoldDB" id="A0A9X2EIV4"/>
<dbReference type="PANTHER" id="PTHR30086:SF14">
    <property type="entry name" value="HOMOSERINE_HOMOSERINE LACTONE EFFLUX PROTEIN"/>
    <property type="match status" value="1"/>
</dbReference>
<keyword evidence="4 7" id="KW-0812">Transmembrane</keyword>
<evidence type="ECO:0000313" key="9">
    <source>
        <dbReference type="Proteomes" id="UP001155128"/>
    </source>
</evidence>
<evidence type="ECO:0000256" key="6">
    <source>
        <dbReference type="ARBA" id="ARBA00023136"/>
    </source>
</evidence>
<gene>
    <name evidence="8" type="ORF">NDO55_07230</name>
</gene>
<comment type="subcellular location">
    <subcellularLocation>
        <location evidence="1">Cell membrane</location>
        <topology evidence="1">Multi-pass membrane protein</topology>
    </subcellularLocation>
</comment>
<keyword evidence="3" id="KW-1003">Cell membrane</keyword>
<keyword evidence="6 7" id="KW-0472">Membrane</keyword>
<dbReference type="RefSeq" id="WP_252113813.1">
    <property type="nucleotide sequence ID" value="NZ_JAMSHT010000001.1"/>
</dbReference>
<organism evidence="8 9">
    <name type="scientific">Sphingomicrobium sediminis</name>
    <dbReference type="NCBI Taxonomy" id="2950949"/>
    <lineage>
        <taxon>Bacteria</taxon>
        <taxon>Pseudomonadati</taxon>
        <taxon>Pseudomonadota</taxon>
        <taxon>Alphaproteobacteria</taxon>
        <taxon>Sphingomonadales</taxon>
        <taxon>Sphingomonadaceae</taxon>
        <taxon>Sphingomicrobium</taxon>
    </lineage>
</organism>
<evidence type="ECO:0000256" key="5">
    <source>
        <dbReference type="ARBA" id="ARBA00022989"/>
    </source>
</evidence>
<dbReference type="Proteomes" id="UP001155128">
    <property type="component" value="Unassembled WGS sequence"/>
</dbReference>
<comment type="caution">
    <text evidence="8">The sequence shown here is derived from an EMBL/GenBank/DDBJ whole genome shotgun (WGS) entry which is preliminary data.</text>
</comment>
<dbReference type="GO" id="GO:0042970">
    <property type="term" value="F:homoserine transmembrane transporter activity"/>
    <property type="evidence" value="ECO:0007669"/>
    <property type="project" value="TreeGrafter"/>
</dbReference>
<dbReference type="PANTHER" id="PTHR30086">
    <property type="entry name" value="ARGININE EXPORTER PROTEIN ARGO"/>
    <property type="match status" value="1"/>
</dbReference>
<evidence type="ECO:0000256" key="1">
    <source>
        <dbReference type="ARBA" id="ARBA00004651"/>
    </source>
</evidence>
<dbReference type="Pfam" id="PF01810">
    <property type="entry name" value="LysE"/>
    <property type="match status" value="1"/>
</dbReference>
<evidence type="ECO:0000256" key="2">
    <source>
        <dbReference type="ARBA" id="ARBA00007928"/>
    </source>
</evidence>
<sequence>MELSTFMLFAATTLVVVLTPGPAAIAAAAQASSNGVARTQATVAGIASANAAFFVLSATGISATIIASESIFTAIKWFGVAYLTYLGLSAIFSRTGGLQVERGEVGSLSALFGKGFLVEAANPKALLYFAAILPQFLDTSAPILPQMVIMGLVTLVFDWIVYSGYAVLGAQIASRGVRPSVVRRSTNLPAAHCSTRHSASPRWPSSLADPTMRVRDYSHSIVPGGLLV</sequence>
<comment type="similarity">
    <text evidence="2">Belongs to the Rht family.</text>
</comment>
<feature type="transmembrane region" description="Helical" evidence="7">
    <location>
        <begin position="74"/>
        <end position="92"/>
    </location>
</feature>
<dbReference type="GO" id="GO:0005886">
    <property type="term" value="C:plasma membrane"/>
    <property type="evidence" value="ECO:0007669"/>
    <property type="project" value="UniProtKB-SubCell"/>
</dbReference>
<dbReference type="InterPro" id="IPR001123">
    <property type="entry name" value="LeuE-type"/>
</dbReference>
<evidence type="ECO:0000256" key="3">
    <source>
        <dbReference type="ARBA" id="ARBA00022475"/>
    </source>
</evidence>
<accession>A0A9X2EIV4</accession>
<proteinExistence type="inferred from homology"/>
<name>A0A9X2EIV4_9SPHN</name>
<protein>
    <submittedName>
        <fullName evidence="8">LysE family translocator</fullName>
    </submittedName>
</protein>
<feature type="transmembrane region" description="Helical" evidence="7">
    <location>
        <begin position="41"/>
        <end position="67"/>
    </location>
</feature>
<keyword evidence="5 7" id="KW-1133">Transmembrane helix</keyword>
<evidence type="ECO:0000256" key="4">
    <source>
        <dbReference type="ARBA" id="ARBA00022692"/>
    </source>
</evidence>
<dbReference type="EMBL" id="JAMSHT010000001">
    <property type="protein sequence ID" value="MCM8557611.1"/>
    <property type="molecule type" value="Genomic_DNA"/>
</dbReference>
<feature type="transmembrane region" description="Helical" evidence="7">
    <location>
        <begin position="143"/>
        <end position="168"/>
    </location>
</feature>
<reference evidence="8" key="1">
    <citation type="submission" date="2022-06" db="EMBL/GenBank/DDBJ databases">
        <title>Sphingomicrobium sedimins sp. nov., a marine bacterium isolated from tidal flat.</title>
        <authorList>
            <person name="Kim C.-H."/>
            <person name="Yoo Y."/>
            <person name="Kim J.-J."/>
        </authorList>
    </citation>
    <scope>NUCLEOTIDE SEQUENCE</scope>
    <source>
        <strain evidence="8">GRR-S6-50</strain>
    </source>
</reference>